<name>A0A392V302_9FABA</name>
<dbReference type="EMBL" id="LXQA011028637">
    <property type="protein sequence ID" value="MCI81823.1"/>
    <property type="molecule type" value="Genomic_DNA"/>
</dbReference>
<evidence type="ECO:0000313" key="2">
    <source>
        <dbReference type="Proteomes" id="UP000265520"/>
    </source>
</evidence>
<comment type="caution">
    <text evidence="1">The sequence shown here is derived from an EMBL/GenBank/DDBJ whole genome shotgun (WGS) entry which is preliminary data.</text>
</comment>
<proteinExistence type="predicted"/>
<sequence length="59" mass="6837">SAWRGGGNNTRDRPGEAVVRIFWLRLKQQLYYEDVEAIVEVGNRWSIESWTLEAPITCV</sequence>
<evidence type="ECO:0000313" key="1">
    <source>
        <dbReference type="EMBL" id="MCI81823.1"/>
    </source>
</evidence>
<feature type="non-terminal residue" evidence="1">
    <location>
        <position position="1"/>
    </location>
</feature>
<dbReference type="AlphaFoldDB" id="A0A392V302"/>
<reference evidence="1 2" key="1">
    <citation type="journal article" date="2018" name="Front. Plant Sci.">
        <title>Red Clover (Trifolium pratense) and Zigzag Clover (T. medium) - A Picture of Genomic Similarities and Differences.</title>
        <authorList>
            <person name="Dluhosova J."/>
            <person name="Istvanek J."/>
            <person name="Nedelnik J."/>
            <person name="Repkova J."/>
        </authorList>
    </citation>
    <scope>NUCLEOTIDE SEQUENCE [LARGE SCALE GENOMIC DNA]</scope>
    <source>
        <strain evidence="2">cv. 10/8</strain>
        <tissue evidence="1">Leaf</tissue>
    </source>
</reference>
<protein>
    <submittedName>
        <fullName evidence="1">Uncharacterized protein</fullName>
    </submittedName>
</protein>
<dbReference type="Proteomes" id="UP000265520">
    <property type="component" value="Unassembled WGS sequence"/>
</dbReference>
<organism evidence="1 2">
    <name type="scientific">Trifolium medium</name>
    <dbReference type="NCBI Taxonomy" id="97028"/>
    <lineage>
        <taxon>Eukaryota</taxon>
        <taxon>Viridiplantae</taxon>
        <taxon>Streptophyta</taxon>
        <taxon>Embryophyta</taxon>
        <taxon>Tracheophyta</taxon>
        <taxon>Spermatophyta</taxon>
        <taxon>Magnoliopsida</taxon>
        <taxon>eudicotyledons</taxon>
        <taxon>Gunneridae</taxon>
        <taxon>Pentapetalae</taxon>
        <taxon>rosids</taxon>
        <taxon>fabids</taxon>
        <taxon>Fabales</taxon>
        <taxon>Fabaceae</taxon>
        <taxon>Papilionoideae</taxon>
        <taxon>50 kb inversion clade</taxon>
        <taxon>NPAAA clade</taxon>
        <taxon>Hologalegina</taxon>
        <taxon>IRL clade</taxon>
        <taxon>Trifolieae</taxon>
        <taxon>Trifolium</taxon>
    </lineage>
</organism>
<accession>A0A392V302</accession>
<keyword evidence="2" id="KW-1185">Reference proteome</keyword>